<evidence type="ECO:0000256" key="1">
    <source>
        <dbReference type="ARBA" id="ARBA00010062"/>
    </source>
</evidence>
<comment type="similarity">
    <text evidence="1">Belongs to the leucine-binding protein family.</text>
</comment>
<reference evidence="4 5" key="1">
    <citation type="journal article" date="2016" name="Nat. Commun.">
        <title>Thousands of microbial genomes shed light on interconnected biogeochemical processes in an aquifer system.</title>
        <authorList>
            <person name="Anantharaman K."/>
            <person name="Brown C.T."/>
            <person name="Hug L.A."/>
            <person name="Sharon I."/>
            <person name="Castelle C.J."/>
            <person name="Probst A.J."/>
            <person name="Thomas B.C."/>
            <person name="Singh A."/>
            <person name="Wilkins M.J."/>
            <person name="Karaoz U."/>
            <person name="Brodie E.L."/>
            <person name="Williams K.H."/>
            <person name="Hubbard S.S."/>
            <person name="Banfield J.F."/>
        </authorList>
    </citation>
    <scope>NUCLEOTIDE SEQUENCE [LARGE SCALE GENOMIC DNA]</scope>
</reference>
<organism evidence="4 5">
    <name type="scientific">Candidatus Buchananbacteria bacterium RBG_13_36_9</name>
    <dbReference type="NCBI Taxonomy" id="1797530"/>
    <lineage>
        <taxon>Bacteria</taxon>
        <taxon>Candidatus Buchananiibacteriota</taxon>
    </lineage>
</organism>
<dbReference type="AlphaFoldDB" id="A0A1G1XQ56"/>
<dbReference type="PANTHER" id="PTHR30483:SF6">
    <property type="entry name" value="PERIPLASMIC BINDING PROTEIN OF ABC TRANSPORTER FOR NATURAL AMINO ACIDS"/>
    <property type="match status" value="1"/>
</dbReference>
<keyword evidence="2" id="KW-0732">Signal</keyword>
<proteinExistence type="inferred from homology"/>
<dbReference type="Gene3D" id="3.40.50.2300">
    <property type="match status" value="2"/>
</dbReference>
<protein>
    <recommendedName>
        <fullName evidence="3">Leucine-binding protein domain-containing protein</fullName>
    </recommendedName>
</protein>
<dbReference type="EMBL" id="MHHZ01000014">
    <property type="protein sequence ID" value="OGY41736.1"/>
    <property type="molecule type" value="Genomic_DNA"/>
</dbReference>
<evidence type="ECO:0000313" key="5">
    <source>
        <dbReference type="Proteomes" id="UP000176498"/>
    </source>
</evidence>
<dbReference type="CDD" id="cd19984">
    <property type="entry name" value="PBP1_ABC_ligand_binding-like"/>
    <property type="match status" value="1"/>
</dbReference>
<dbReference type="InterPro" id="IPR028082">
    <property type="entry name" value="Peripla_BP_I"/>
</dbReference>
<dbReference type="PANTHER" id="PTHR30483">
    <property type="entry name" value="LEUCINE-SPECIFIC-BINDING PROTEIN"/>
    <property type="match status" value="1"/>
</dbReference>
<accession>A0A1G1XQ56</accession>
<dbReference type="InterPro" id="IPR051010">
    <property type="entry name" value="BCAA_transport"/>
</dbReference>
<evidence type="ECO:0000259" key="3">
    <source>
        <dbReference type="Pfam" id="PF13458"/>
    </source>
</evidence>
<evidence type="ECO:0000256" key="2">
    <source>
        <dbReference type="ARBA" id="ARBA00022729"/>
    </source>
</evidence>
<dbReference type="SUPFAM" id="SSF53822">
    <property type="entry name" value="Periplasmic binding protein-like I"/>
    <property type="match status" value="1"/>
</dbReference>
<comment type="caution">
    <text evidence="4">The sequence shown here is derived from an EMBL/GenBank/DDBJ whole genome shotgun (WGS) entry which is preliminary data.</text>
</comment>
<dbReference type="PROSITE" id="PS51257">
    <property type="entry name" value="PROKAR_LIPOPROTEIN"/>
    <property type="match status" value="1"/>
</dbReference>
<name>A0A1G1XQ56_9BACT</name>
<dbReference type="Pfam" id="PF13458">
    <property type="entry name" value="Peripla_BP_6"/>
    <property type="match status" value="1"/>
</dbReference>
<evidence type="ECO:0000313" key="4">
    <source>
        <dbReference type="EMBL" id="OGY41736.1"/>
    </source>
</evidence>
<dbReference type="Proteomes" id="UP000176498">
    <property type="component" value="Unassembled WGS sequence"/>
</dbReference>
<dbReference type="InterPro" id="IPR028081">
    <property type="entry name" value="Leu-bd"/>
</dbReference>
<sequence>MTITRKIILGISFITLVFTLSACSFNSAKISSNEPIKIGYIGALTGKSAYIGIYIKNGLDLAVEEINQEGINGRKIKIIYEDSKSETNEAVKAVNKLIEIDQVPVIIGFDSSSSVLAAAPIVEQQKVILFAPIASAVEITKSGDYVFRNRESSFLHGEKMAELAFNKLNYKSVAILAVNSENGLGYQAGFVKKFEELGGTISKIDNYVKGEKDFRTSLTKINGTNPQAIYLAGYAAEMAEIIKQAKELDINAQLLASAGIETKDLFTIIKPPLGNGLIYSYPAFNPNDSAIADYQKKFEAKYGFKSEAFAANSYDAMQIIAQALKICGTKTSCIKDEIYKIKDYPGVGGLTTFDENGDVIKPIIFKTIKNGEFLPYENKLNN</sequence>
<gene>
    <name evidence="4" type="ORF">A2Y82_02555</name>
</gene>
<feature type="domain" description="Leucine-binding protein" evidence="3">
    <location>
        <begin position="35"/>
        <end position="370"/>
    </location>
</feature>